<evidence type="ECO:0000313" key="1">
    <source>
        <dbReference type="EMBL" id="PQJ52649.1"/>
    </source>
</evidence>
<name>A0A2S7USC6_9GAMM</name>
<keyword evidence="2" id="KW-1185">Reference proteome</keyword>
<comment type="caution">
    <text evidence="1">The sequence shown here is derived from an EMBL/GenBank/DDBJ whole genome shotgun (WGS) entry which is preliminary data.</text>
</comment>
<reference evidence="1 2" key="1">
    <citation type="submission" date="2016-12" db="EMBL/GenBank/DDBJ databases">
        <title>Diversity of luminous bacteria.</title>
        <authorList>
            <person name="Yoshizawa S."/>
            <person name="Kogure K."/>
        </authorList>
    </citation>
    <scope>NUCLEOTIDE SEQUENCE [LARGE SCALE GENOMIC DNA]</scope>
    <source>
        <strain evidence="1 2">SA4-48</strain>
    </source>
</reference>
<dbReference type="Proteomes" id="UP000239007">
    <property type="component" value="Unassembled WGS sequence"/>
</dbReference>
<sequence>MNVASSVQVMFRFLSLNRMQSFTLNKELMDAYCIEVEEKKQYIGMVPLTPMSLNDIIDFYIKQQLTLDDCDISIMVNMEMVDVNQQVPKIVSDMLKHIECSMSVVLTQD</sequence>
<proteinExistence type="predicted"/>
<dbReference type="AlphaFoldDB" id="A0A2S7USC6"/>
<dbReference type="OrthoDB" id="6331814at2"/>
<accession>A0A2S7USC6</accession>
<protein>
    <submittedName>
        <fullName evidence="1">Uncharacterized protein</fullName>
    </submittedName>
</protein>
<dbReference type="EMBL" id="MSCH01000003">
    <property type="protein sequence ID" value="PQJ52649.1"/>
    <property type="molecule type" value="Genomic_DNA"/>
</dbReference>
<dbReference type="RefSeq" id="WP_105051116.1">
    <property type="nucleotide sequence ID" value="NZ_BMYG01000004.1"/>
</dbReference>
<organism evidence="1 2">
    <name type="scientific">Psychrosphaera saromensis</name>
    <dbReference type="NCBI Taxonomy" id="716813"/>
    <lineage>
        <taxon>Bacteria</taxon>
        <taxon>Pseudomonadati</taxon>
        <taxon>Pseudomonadota</taxon>
        <taxon>Gammaproteobacteria</taxon>
        <taxon>Alteromonadales</taxon>
        <taxon>Pseudoalteromonadaceae</taxon>
        <taxon>Psychrosphaera</taxon>
    </lineage>
</organism>
<gene>
    <name evidence="1" type="ORF">BTO11_02610</name>
</gene>
<evidence type="ECO:0000313" key="2">
    <source>
        <dbReference type="Proteomes" id="UP000239007"/>
    </source>
</evidence>